<dbReference type="CDD" id="cd00565">
    <property type="entry name" value="Ubl_ThiS"/>
    <property type="match status" value="1"/>
</dbReference>
<dbReference type="Proteomes" id="UP001174908">
    <property type="component" value="Unassembled WGS sequence"/>
</dbReference>
<dbReference type="Pfam" id="PF02597">
    <property type="entry name" value="ThiS"/>
    <property type="match status" value="1"/>
</dbReference>
<dbReference type="InterPro" id="IPR016155">
    <property type="entry name" value="Mopterin_synth/thiamin_S_b"/>
</dbReference>
<evidence type="ECO:0000313" key="1">
    <source>
        <dbReference type="EMBL" id="MDM0047242.1"/>
    </source>
</evidence>
<sequence>MKVLINDTPHELAATARLPDALAAIEAKPPFAVAINKEFVPRSQYAERALQADDRIEVIRPVTGG</sequence>
<accession>A0ABT7NH59</accession>
<dbReference type="InterPro" id="IPR012675">
    <property type="entry name" value="Beta-grasp_dom_sf"/>
</dbReference>
<dbReference type="RefSeq" id="WP_286662359.1">
    <property type="nucleotide sequence ID" value="NZ_JASZYV010000006.1"/>
</dbReference>
<dbReference type="PANTHER" id="PTHR34472">
    <property type="entry name" value="SULFUR CARRIER PROTEIN THIS"/>
    <property type="match status" value="1"/>
</dbReference>
<dbReference type="InterPro" id="IPR003749">
    <property type="entry name" value="ThiS/MoaD-like"/>
</dbReference>
<dbReference type="InterPro" id="IPR010035">
    <property type="entry name" value="Thi_S"/>
</dbReference>
<dbReference type="PANTHER" id="PTHR34472:SF1">
    <property type="entry name" value="SULFUR CARRIER PROTEIN THIS"/>
    <property type="match status" value="1"/>
</dbReference>
<evidence type="ECO:0000313" key="2">
    <source>
        <dbReference type="Proteomes" id="UP001174908"/>
    </source>
</evidence>
<dbReference type="SUPFAM" id="SSF54285">
    <property type="entry name" value="MoaD/ThiS"/>
    <property type="match status" value="1"/>
</dbReference>
<name>A0ABT7NH59_9BURK</name>
<comment type="caution">
    <text evidence="1">The sequence shown here is derived from an EMBL/GenBank/DDBJ whole genome shotgun (WGS) entry which is preliminary data.</text>
</comment>
<reference evidence="1" key="1">
    <citation type="submission" date="2023-06" db="EMBL/GenBank/DDBJ databases">
        <authorList>
            <person name="Jiang Y."/>
            <person name="Liu Q."/>
        </authorList>
    </citation>
    <scope>NUCLEOTIDE SEQUENCE</scope>
    <source>
        <strain evidence="1">CGMCC 1.12089</strain>
    </source>
</reference>
<gene>
    <name evidence="1" type="primary">thiS</name>
    <name evidence="1" type="ORF">QTH91_22305</name>
</gene>
<protein>
    <submittedName>
        <fullName evidence="1">Sulfur carrier protein ThiS</fullName>
    </submittedName>
</protein>
<dbReference type="Gene3D" id="3.10.20.30">
    <property type="match status" value="1"/>
</dbReference>
<organism evidence="1 2">
    <name type="scientific">Variovorax dokdonensis</name>
    <dbReference type="NCBI Taxonomy" id="344883"/>
    <lineage>
        <taxon>Bacteria</taxon>
        <taxon>Pseudomonadati</taxon>
        <taxon>Pseudomonadota</taxon>
        <taxon>Betaproteobacteria</taxon>
        <taxon>Burkholderiales</taxon>
        <taxon>Comamonadaceae</taxon>
        <taxon>Variovorax</taxon>
    </lineage>
</organism>
<proteinExistence type="predicted"/>
<keyword evidence="2" id="KW-1185">Reference proteome</keyword>
<dbReference type="EMBL" id="JASZYV010000006">
    <property type="protein sequence ID" value="MDM0047242.1"/>
    <property type="molecule type" value="Genomic_DNA"/>
</dbReference>
<dbReference type="NCBIfam" id="TIGR01683">
    <property type="entry name" value="thiS"/>
    <property type="match status" value="1"/>
</dbReference>